<protein>
    <recommendedName>
        <fullName evidence="5">Secreted protein</fullName>
    </recommendedName>
</protein>
<dbReference type="RefSeq" id="XP_045957278.1">
    <property type="nucleotide sequence ID" value="XM_046103020.1"/>
</dbReference>
<dbReference type="EMBL" id="JAGPXC010000005">
    <property type="protein sequence ID" value="KAH6653001.1"/>
    <property type="molecule type" value="Genomic_DNA"/>
</dbReference>
<reference evidence="3" key="1">
    <citation type="journal article" date="2021" name="Nat. Commun.">
        <title>Genetic determinants of endophytism in the Arabidopsis root mycobiome.</title>
        <authorList>
            <person name="Mesny F."/>
            <person name="Miyauchi S."/>
            <person name="Thiergart T."/>
            <person name="Pickel B."/>
            <person name="Atanasova L."/>
            <person name="Karlsson M."/>
            <person name="Huettel B."/>
            <person name="Barry K.W."/>
            <person name="Haridas S."/>
            <person name="Chen C."/>
            <person name="Bauer D."/>
            <person name="Andreopoulos W."/>
            <person name="Pangilinan J."/>
            <person name="LaButti K."/>
            <person name="Riley R."/>
            <person name="Lipzen A."/>
            <person name="Clum A."/>
            <person name="Drula E."/>
            <person name="Henrissat B."/>
            <person name="Kohler A."/>
            <person name="Grigoriev I.V."/>
            <person name="Martin F.M."/>
            <person name="Hacquard S."/>
        </authorList>
    </citation>
    <scope>NUCLEOTIDE SEQUENCE</scope>
    <source>
        <strain evidence="3">MPI-SDFR-AT-0073</strain>
    </source>
</reference>
<proteinExistence type="predicted"/>
<sequence length="90" mass="10068">MGSLWVPMGNSFWSWVLSIGPWVGFHSLSTNKVIEYADHSRSRRFPTRHGLAMSRIITPGLKVSLQAIPGQSQARPRPSTHALVWRVTGD</sequence>
<feature type="region of interest" description="Disordered" evidence="1">
    <location>
        <begin position="68"/>
        <end position="90"/>
    </location>
</feature>
<evidence type="ECO:0008006" key="5">
    <source>
        <dbReference type="Google" id="ProtNLM"/>
    </source>
</evidence>
<dbReference type="AlphaFoldDB" id="A0A9P8UJ01"/>
<dbReference type="GeneID" id="70131912"/>
<name>A0A9P8UJ01_9PEZI</name>
<comment type="caution">
    <text evidence="3">The sequence shown here is derived from an EMBL/GenBank/DDBJ whole genome shotgun (WGS) entry which is preliminary data.</text>
</comment>
<organism evidence="3 4">
    <name type="scientific">Truncatella angustata</name>
    <dbReference type="NCBI Taxonomy" id="152316"/>
    <lineage>
        <taxon>Eukaryota</taxon>
        <taxon>Fungi</taxon>
        <taxon>Dikarya</taxon>
        <taxon>Ascomycota</taxon>
        <taxon>Pezizomycotina</taxon>
        <taxon>Sordariomycetes</taxon>
        <taxon>Xylariomycetidae</taxon>
        <taxon>Amphisphaeriales</taxon>
        <taxon>Sporocadaceae</taxon>
        <taxon>Truncatella</taxon>
    </lineage>
</organism>
<accession>A0A9P8UJ01</accession>
<keyword evidence="4" id="KW-1185">Reference proteome</keyword>
<evidence type="ECO:0000313" key="4">
    <source>
        <dbReference type="Proteomes" id="UP000758603"/>
    </source>
</evidence>
<evidence type="ECO:0000256" key="1">
    <source>
        <dbReference type="SAM" id="MobiDB-lite"/>
    </source>
</evidence>
<dbReference type="Proteomes" id="UP000758603">
    <property type="component" value="Unassembled WGS sequence"/>
</dbReference>
<evidence type="ECO:0000313" key="3">
    <source>
        <dbReference type="EMBL" id="KAH6653001.1"/>
    </source>
</evidence>
<feature type="signal peptide" evidence="2">
    <location>
        <begin position="1"/>
        <end position="18"/>
    </location>
</feature>
<evidence type="ECO:0000256" key="2">
    <source>
        <dbReference type="SAM" id="SignalP"/>
    </source>
</evidence>
<feature type="chain" id="PRO_5040116753" description="Secreted protein" evidence="2">
    <location>
        <begin position="19"/>
        <end position="90"/>
    </location>
</feature>
<keyword evidence="2" id="KW-0732">Signal</keyword>
<gene>
    <name evidence="3" type="ORF">BKA67DRAFT_568281</name>
</gene>